<dbReference type="RefSeq" id="WP_147500231.1">
    <property type="nucleotide sequence ID" value="NZ_VOAW01000004.1"/>
</dbReference>
<proteinExistence type="predicted"/>
<gene>
    <name evidence="1" type="ORF">ZA01_00210</name>
</gene>
<dbReference type="EMBL" id="VOAW01000004">
    <property type="protein sequence ID" value="TWO28100.1"/>
    <property type="molecule type" value="Genomic_DNA"/>
</dbReference>
<evidence type="ECO:0000313" key="2">
    <source>
        <dbReference type="Proteomes" id="UP000321614"/>
    </source>
</evidence>
<organism evidence="1 2">
    <name type="scientific">Campylobacter insulaenigrae</name>
    <dbReference type="NCBI Taxonomy" id="260714"/>
    <lineage>
        <taxon>Bacteria</taxon>
        <taxon>Pseudomonadati</taxon>
        <taxon>Campylobacterota</taxon>
        <taxon>Epsilonproteobacteria</taxon>
        <taxon>Campylobacterales</taxon>
        <taxon>Campylobacteraceae</taxon>
        <taxon>Campylobacter</taxon>
    </lineage>
</organism>
<accession>A0ABY3G760</accession>
<protein>
    <submittedName>
        <fullName evidence="1">Uncharacterized protein</fullName>
    </submittedName>
</protein>
<reference evidence="1 2" key="1">
    <citation type="submission" date="2019-07" db="EMBL/GenBank/DDBJ databases">
        <title>Rapid identification of Enteric Bacteria from Whole Genome Sequences (WGS) using Average Nucleotide Identity (ANI).</title>
        <authorList>
            <person name="Lane C."/>
        </authorList>
    </citation>
    <scope>NUCLEOTIDE SEQUENCE [LARGE SCALE GENOMIC DNA]</scope>
    <source>
        <strain evidence="1 2">2011D-8905</strain>
    </source>
</reference>
<name>A0ABY3G760_9BACT</name>
<keyword evidence="2" id="KW-1185">Reference proteome</keyword>
<evidence type="ECO:0000313" key="1">
    <source>
        <dbReference type="EMBL" id="TWO28100.1"/>
    </source>
</evidence>
<comment type="caution">
    <text evidence="1">The sequence shown here is derived from an EMBL/GenBank/DDBJ whole genome shotgun (WGS) entry which is preliminary data.</text>
</comment>
<sequence>MQNELLQDLENHFETLGQVRNLAQNYDERLTLQSLPFFINKDIKINDKFINSFNEFLHN</sequence>
<dbReference type="Proteomes" id="UP000321614">
    <property type="component" value="Unassembled WGS sequence"/>
</dbReference>